<evidence type="ECO:0000256" key="1">
    <source>
        <dbReference type="SAM" id="MobiDB-lite"/>
    </source>
</evidence>
<dbReference type="RefSeq" id="WP_147844951.1">
    <property type="nucleotide sequence ID" value="NZ_VDUZ01000001.1"/>
</dbReference>
<evidence type="ECO:0000313" key="3">
    <source>
        <dbReference type="Proteomes" id="UP000321638"/>
    </source>
</evidence>
<gene>
    <name evidence="2" type="ORF">FHP25_00670</name>
</gene>
<feature type="region of interest" description="Disordered" evidence="1">
    <location>
        <begin position="57"/>
        <end position="88"/>
    </location>
</feature>
<sequence length="88" mass="9252">MPDTMALMTIACPEAKPGLARAAEILGVSADAIDAAFGVVPIDPDRGLYAVQVRASALPATDPSGQQDTPYRGPFSNPRIEGFGPRRR</sequence>
<comment type="caution">
    <text evidence="2">The sequence shown here is derived from an EMBL/GenBank/DDBJ whole genome shotgun (WGS) entry which is preliminary data.</text>
</comment>
<accession>A0A5C8PW32</accession>
<dbReference type="OrthoDB" id="583435at2"/>
<reference evidence="2 3" key="1">
    <citation type="submission" date="2019-06" db="EMBL/GenBank/DDBJ databases">
        <title>New taxonomy in bacterial strain CC-CFT640, isolated from vineyard.</title>
        <authorList>
            <person name="Lin S.-Y."/>
            <person name="Tsai C.-F."/>
            <person name="Young C.-C."/>
        </authorList>
    </citation>
    <scope>NUCLEOTIDE SEQUENCE [LARGE SCALE GENOMIC DNA]</scope>
    <source>
        <strain evidence="2 3">CC-CFT640</strain>
    </source>
</reference>
<dbReference type="Proteomes" id="UP000321638">
    <property type="component" value="Unassembled WGS sequence"/>
</dbReference>
<evidence type="ECO:0000313" key="2">
    <source>
        <dbReference type="EMBL" id="TXL82245.1"/>
    </source>
</evidence>
<protein>
    <submittedName>
        <fullName evidence="2">Uncharacterized protein</fullName>
    </submittedName>
</protein>
<proteinExistence type="predicted"/>
<dbReference type="AlphaFoldDB" id="A0A5C8PW32"/>
<keyword evidence="3" id="KW-1185">Reference proteome</keyword>
<name>A0A5C8PW32_9HYPH</name>
<organism evidence="2 3">
    <name type="scientific">Vineibacter terrae</name>
    <dbReference type="NCBI Taxonomy" id="2586908"/>
    <lineage>
        <taxon>Bacteria</taxon>
        <taxon>Pseudomonadati</taxon>
        <taxon>Pseudomonadota</taxon>
        <taxon>Alphaproteobacteria</taxon>
        <taxon>Hyphomicrobiales</taxon>
        <taxon>Vineibacter</taxon>
    </lineage>
</organism>
<dbReference type="EMBL" id="VDUZ01000001">
    <property type="protein sequence ID" value="TXL82245.1"/>
    <property type="molecule type" value="Genomic_DNA"/>
</dbReference>